<protein>
    <submittedName>
        <fullName evidence="11">Ubiquitin, partial</fullName>
    </submittedName>
</protein>
<dbReference type="PANTHER" id="PTHR10666">
    <property type="entry name" value="UBIQUITIN"/>
    <property type="match status" value="1"/>
</dbReference>
<accession>A0A8S0PSP1</accession>
<evidence type="ECO:0000313" key="11">
    <source>
        <dbReference type="EMBL" id="CAA2955291.1"/>
    </source>
</evidence>
<dbReference type="InterPro" id="IPR019956">
    <property type="entry name" value="Ubiquitin_dom"/>
</dbReference>
<evidence type="ECO:0000256" key="8">
    <source>
        <dbReference type="ARBA" id="ARBA00023242"/>
    </source>
</evidence>
<keyword evidence="12" id="KW-1185">Reference proteome</keyword>
<keyword evidence="7" id="KW-0832">Ubl conjugation</keyword>
<comment type="subcellular location">
    <subcellularLocation>
        <location evidence="2">Cytoplasm</location>
    </subcellularLocation>
    <subcellularLocation>
        <location evidence="1">Nucleus</location>
    </subcellularLocation>
</comment>
<dbReference type="InterPro" id="IPR000626">
    <property type="entry name" value="Ubiquitin-like_dom"/>
</dbReference>
<gene>
    <name evidence="11" type="ORF">OLEA9_A025926</name>
</gene>
<name>A0A8S0PSP1_OLEEU</name>
<reference evidence="11 12" key="1">
    <citation type="submission" date="2019-12" db="EMBL/GenBank/DDBJ databases">
        <authorList>
            <person name="Alioto T."/>
            <person name="Alioto T."/>
            <person name="Gomez Garrido J."/>
        </authorList>
    </citation>
    <scope>NUCLEOTIDE SEQUENCE [LARGE SCALE GENOMIC DNA]</scope>
</reference>
<feature type="domain" description="Ubiquitin-like" evidence="10">
    <location>
        <begin position="72"/>
        <end position="108"/>
    </location>
</feature>
<evidence type="ECO:0000256" key="4">
    <source>
        <dbReference type="ARBA" id="ARBA00022490"/>
    </source>
</evidence>
<dbReference type="PRINTS" id="PR00348">
    <property type="entry name" value="UBIQUITIN"/>
</dbReference>
<keyword evidence="8" id="KW-0539">Nucleus</keyword>
<dbReference type="Pfam" id="PF00240">
    <property type="entry name" value="ubiquitin"/>
    <property type="match status" value="1"/>
</dbReference>
<evidence type="ECO:0000256" key="1">
    <source>
        <dbReference type="ARBA" id="ARBA00004123"/>
    </source>
</evidence>
<dbReference type="Gramene" id="OE9A025926T1">
    <property type="protein sequence ID" value="OE9A025926C1"/>
    <property type="gene ID" value="OE9A025926"/>
</dbReference>
<evidence type="ECO:0000256" key="3">
    <source>
        <dbReference type="ARBA" id="ARBA00008430"/>
    </source>
</evidence>
<dbReference type="EMBL" id="CACTIH010000145">
    <property type="protein sequence ID" value="CAA2955291.1"/>
    <property type="molecule type" value="Genomic_DNA"/>
</dbReference>
<dbReference type="GO" id="GO:0005737">
    <property type="term" value="C:cytoplasm"/>
    <property type="evidence" value="ECO:0007669"/>
    <property type="project" value="UniProtKB-SubCell"/>
</dbReference>
<evidence type="ECO:0000259" key="10">
    <source>
        <dbReference type="PROSITE" id="PS50053"/>
    </source>
</evidence>
<dbReference type="Gene3D" id="3.10.20.90">
    <property type="entry name" value="Phosphatidylinositol 3-kinase Catalytic Subunit, Chain A, domain 1"/>
    <property type="match status" value="1"/>
</dbReference>
<evidence type="ECO:0000256" key="5">
    <source>
        <dbReference type="ARBA" id="ARBA00022499"/>
    </source>
</evidence>
<dbReference type="InterPro" id="IPR029071">
    <property type="entry name" value="Ubiquitin-like_domsf"/>
</dbReference>
<dbReference type="Proteomes" id="UP000594638">
    <property type="component" value="Unassembled WGS sequence"/>
</dbReference>
<sequence>MRISLTACIQSGLKEAINTMVKPTYKTRKVLHQTNIEAHVRWLIASDGRSSGNYKIHKESTLYFVPRLGGGRQIIVKTLTGKTITREGESSDTNDNLKATIQDNEGIP</sequence>
<keyword evidence="6" id="KW-0677">Repeat</keyword>
<evidence type="ECO:0000313" key="12">
    <source>
        <dbReference type="Proteomes" id="UP000594638"/>
    </source>
</evidence>
<evidence type="ECO:0000256" key="6">
    <source>
        <dbReference type="ARBA" id="ARBA00022737"/>
    </source>
</evidence>
<dbReference type="PROSITE" id="PS50053">
    <property type="entry name" value="UBIQUITIN_2"/>
    <property type="match status" value="1"/>
</dbReference>
<keyword evidence="4" id="KW-0963">Cytoplasm</keyword>
<comment type="similarity">
    <text evidence="3">Belongs to the ubiquitin family.</text>
</comment>
<evidence type="ECO:0000256" key="2">
    <source>
        <dbReference type="ARBA" id="ARBA00004496"/>
    </source>
</evidence>
<dbReference type="FunFam" id="3.10.20.90:FF:000469">
    <property type="entry name" value="Polyubiquitin-C"/>
    <property type="match status" value="1"/>
</dbReference>
<evidence type="ECO:0000256" key="7">
    <source>
        <dbReference type="ARBA" id="ARBA00022843"/>
    </source>
</evidence>
<keyword evidence="5" id="KW-1017">Isopeptide bond</keyword>
<proteinExistence type="inferred from homology"/>
<dbReference type="AlphaFoldDB" id="A0A8S0PSP1"/>
<feature type="compositionally biased region" description="Polar residues" evidence="9">
    <location>
        <begin position="91"/>
        <end position="108"/>
    </location>
</feature>
<dbReference type="GO" id="GO:0003729">
    <property type="term" value="F:mRNA binding"/>
    <property type="evidence" value="ECO:0007669"/>
    <property type="project" value="UniProtKB-ARBA"/>
</dbReference>
<dbReference type="OrthoDB" id="428577at2759"/>
<dbReference type="InterPro" id="IPR050158">
    <property type="entry name" value="Ubiquitin_ubiquitin-like"/>
</dbReference>
<organism evidence="11 12">
    <name type="scientific">Olea europaea subsp. europaea</name>
    <dbReference type="NCBI Taxonomy" id="158383"/>
    <lineage>
        <taxon>Eukaryota</taxon>
        <taxon>Viridiplantae</taxon>
        <taxon>Streptophyta</taxon>
        <taxon>Embryophyta</taxon>
        <taxon>Tracheophyta</taxon>
        <taxon>Spermatophyta</taxon>
        <taxon>Magnoliopsida</taxon>
        <taxon>eudicotyledons</taxon>
        <taxon>Gunneridae</taxon>
        <taxon>Pentapetalae</taxon>
        <taxon>asterids</taxon>
        <taxon>lamiids</taxon>
        <taxon>Lamiales</taxon>
        <taxon>Oleaceae</taxon>
        <taxon>Oleeae</taxon>
        <taxon>Olea</taxon>
    </lineage>
</organism>
<evidence type="ECO:0000256" key="9">
    <source>
        <dbReference type="SAM" id="MobiDB-lite"/>
    </source>
</evidence>
<comment type="caution">
    <text evidence="11">The sequence shown here is derived from an EMBL/GenBank/DDBJ whole genome shotgun (WGS) entry which is preliminary data.</text>
</comment>
<dbReference type="GO" id="GO:0005634">
    <property type="term" value="C:nucleus"/>
    <property type="evidence" value="ECO:0007669"/>
    <property type="project" value="UniProtKB-SubCell"/>
</dbReference>
<feature type="region of interest" description="Disordered" evidence="9">
    <location>
        <begin position="85"/>
        <end position="108"/>
    </location>
</feature>
<dbReference type="SUPFAM" id="SSF54236">
    <property type="entry name" value="Ubiquitin-like"/>
    <property type="match status" value="1"/>
</dbReference>